<name>A0ABX7N327_9BACT</name>
<evidence type="ECO:0000313" key="2">
    <source>
        <dbReference type="Proteomes" id="UP000663090"/>
    </source>
</evidence>
<organism evidence="1 2">
    <name type="scientific">Myxococcus landrumensis</name>
    <dbReference type="NCBI Taxonomy" id="2813577"/>
    <lineage>
        <taxon>Bacteria</taxon>
        <taxon>Pseudomonadati</taxon>
        <taxon>Myxococcota</taxon>
        <taxon>Myxococcia</taxon>
        <taxon>Myxococcales</taxon>
        <taxon>Cystobacterineae</taxon>
        <taxon>Myxococcaceae</taxon>
        <taxon>Myxococcus</taxon>
    </lineage>
</organism>
<evidence type="ECO:0000313" key="1">
    <source>
        <dbReference type="EMBL" id="QSQ13127.1"/>
    </source>
</evidence>
<accession>A0ABX7N327</accession>
<keyword evidence="2" id="KW-1185">Reference proteome</keyword>
<dbReference type="Proteomes" id="UP000663090">
    <property type="component" value="Chromosome"/>
</dbReference>
<dbReference type="EMBL" id="CP071091">
    <property type="protein sequence ID" value="QSQ13127.1"/>
    <property type="molecule type" value="Genomic_DNA"/>
</dbReference>
<protein>
    <submittedName>
        <fullName evidence="1">Uncharacterized protein</fullName>
    </submittedName>
</protein>
<sequence>MVLKTVPLRELSVFASVVDCSTRFMASSAGADFFGATEPVYWLWV</sequence>
<dbReference type="RefSeq" id="WP_206714832.1">
    <property type="nucleotide sequence ID" value="NZ_CP071091.1"/>
</dbReference>
<gene>
    <name evidence="1" type="ORF">JY572_33030</name>
</gene>
<reference evidence="1 2" key="1">
    <citation type="submission" date="2021-02" db="EMBL/GenBank/DDBJ databases">
        <title>De Novo genome assembly of isolated myxobacteria.</title>
        <authorList>
            <person name="Stevens D.C."/>
        </authorList>
    </citation>
    <scope>NUCLEOTIDE SEQUENCE [LARGE SCALE GENOMIC DNA]</scope>
    <source>
        <strain evidence="1 2">SCHIC003</strain>
    </source>
</reference>
<proteinExistence type="predicted"/>